<evidence type="ECO:0000313" key="3">
    <source>
        <dbReference type="Proteomes" id="UP000194546"/>
    </source>
</evidence>
<gene>
    <name evidence="2" type="ORF">PAMC26510_31705</name>
</gene>
<evidence type="ECO:0000313" key="2">
    <source>
        <dbReference type="EMBL" id="OTP67336.1"/>
    </source>
</evidence>
<protein>
    <submittedName>
        <fullName evidence="2">Phage protein</fullName>
    </submittedName>
</protein>
<feature type="region of interest" description="Disordered" evidence="1">
    <location>
        <begin position="314"/>
        <end position="337"/>
    </location>
</feature>
<dbReference type="EMBL" id="NBTY01000197">
    <property type="protein sequence ID" value="OTP67336.1"/>
    <property type="molecule type" value="Genomic_DNA"/>
</dbReference>
<comment type="caution">
    <text evidence="2">The sequence shown here is derived from an EMBL/GenBank/DDBJ whole genome shotgun (WGS) entry which is preliminary data.</text>
</comment>
<name>A0A242M7Y0_CABSO</name>
<organism evidence="2 3">
    <name type="scientific">Caballeronia sordidicola</name>
    <name type="common">Burkholderia sordidicola</name>
    <dbReference type="NCBI Taxonomy" id="196367"/>
    <lineage>
        <taxon>Bacteria</taxon>
        <taxon>Pseudomonadati</taxon>
        <taxon>Pseudomonadota</taxon>
        <taxon>Betaproteobacteria</taxon>
        <taxon>Burkholderiales</taxon>
        <taxon>Burkholderiaceae</taxon>
        <taxon>Caballeronia</taxon>
    </lineage>
</organism>
<reference evidence="2 3" key="1">
    <citation type="submission" date="2017-03" db="EMBL/GenBank/DDBJ databases">
        <title>Genome analysis of strain PAMC 26510.</title>
        <authorList>
            <person name="Oh H.-M."/>
            <person name="Yang J.-A."/>
        </authorList>
    </citation>
    <scope>NUCLEOTIDE SEQUENCE [LARGE SCALE GENOMIC DNA]</scope>
    <source>
        <strain evidence="2 3">PAMC 26510</strain>
    </source>
</reference>
<dbReference type="Proteomes" id="UP000194546">
    <property type="component" value="Unassembled WGS sequence"/>
</dbReference>
<accession>A0A242M7Y0</accession>
<sequence length="337" mass="36078">MANQFGRKASLIISTGTQGLDLSQMRFTFRTECADAQTPNVLIARIFNLKKETVQKIGTEFTTITLQAGYENGNFGIIFQGSIKQTATGRVHSTDSYVDIWAADGDEWYGFSVISIALKAGQTPEQVINAIQSAPSVNGVDPLPFASDASGLIVGGGLGTYLALSRGKTMFGMTRDYARDWSNKYGYSWSIQNGQFVVVPITGYRPGEAVVLSSTTGLIGVPEATSGGVRVRALLNPLIRIGCLIQIAQSDLNQITMQQQGLNLVAPVATVTTAAGFYRVLVAEFEGDTRGDAWYVNLTCLAVDVTAPDQNNSVSATGLTQGPVEQRQPDGTWKAVT</sequence>
<dbReference type="NCBIfam" id="NF047561">
    <property type="entry name" value="orf58_phage_fam"/>
    <property type="match status" value="1"/>
</dbReference>
<evidence type="ECO:0000256" key="1">
    <source>
        <dbReference type="SAM" id="MobiDB-lite"/>
    </source>
</evidence>
<dbReference type="RefSeq" id="WP_179196518.1">
    <property type="nucleotide sequence ID" value="NZ_NBTY01000197.1"/>
</dbReference>
<proteinExistence type="predicted"/>
<dbReference type="AlphaFoldDB" id="A0A242M7Y0"/>